<dbReference type="Pfam" id="PF13392">
    <property type="entry name" value="HNH_3"/>
    <property type="match status" value="1"/>
</dbReference>
<name>A0A9E7SRW0_9CAUD</name>
<accession>A0A9E7SRW0</accession>
<dbReference type="GO" id="GO:0003677">
    <property type="term" value="F:DNA binding"/>
    <property type="evidence" value="ECO:0007669"/>
    <property type="project" value="InterPro"/>
</dbReference>
<reference evidence="3" key="1">
    <citation type="submission" date="2022-05" db="EMBL/GenBank/DDBJ databases">
        <authorList>
            <person name="Friedrich I."/>
            <person name="Poehlein A."/>
            <person name="Schneider D."/>
            <person name="Hertel R."/>
            <person name="Daniel R."/>
        </authorList>
    </citation>
    <scope>NUCLEOTIDE SEQUENCE</scope>
</reference>
<dbReference type="Gene3D" id="3.30.730.10">
    <property type="entry name" value="AP2/ERF domain"/>
    <property type="match status" value="1"/>
</dbReference>
<feature type="domain" description="HNH nuclease" evidence="2">
    <location>
        <begin position="62"/>
        <end position="104"/>
    </location>
</feature>
<feature type="compositionally biased region" description="Polar residues" evidence="1">
    <location>
        <begin position="100"/>
        <end position="109"/>
    </location>
</feature>
<dbReference type="GO" id="GO:0003700">
    <property type="term" value="F:DNA-binding transcription factor activity"/>
    <property type="evidence" value="ECO:0007669"/>
    <property type="project" value="InterPro"/>
</dbReference>
<evidence type="ECO:0000256" key="1">
    <source>
        <dbReference type="SAM" id="MobiDB-lite"/>
    </source>
</evidence>
<dbReference type="InterPro" id="IPR044925">
    <property type="entry name" value="His-Me_finger_sf"/>
</dbReference>
<dbReference type="Gene3D" id="3.90.75.20">
    <property type="match status" value="1"/>
</dbReference>
<organism evidence="3 4">
    <name type="scientific">Brevundimonas phage vB_BgoS-Bajun</name>
    <dbReference type="NCBI Taxonomy" id="2948594"/>
    <lineage>
        <taxon>Viruses</taxon>
        <taxon>Duplodnaviria</taxon>
        <taxon>Heunggongvirae</taxon>
        <taxon>Uroviricota</taxon>
        <taxon>Caudoviricetes</taxon>
        <taxon>Dolichocephalovirinae</taxon>
    </lineage>
</organism>
<gene>
    <name evidence="3" type="ORF">BAJUN_00290</name>
</gene>
<sequence length="168" mass="18880">MSDCGLIPVDWLRERYAYHPLTGAITYRQGPSKLIGREAGYIDDKGYRVLKVTFNGRRIQFGAHRLAWALHHGHHPTLEVDHKDLNRSNNRLKNLRHATRSNNLANRPNTGPLPKGVTASRSKTKPFQAQVTIDGVYRYLGCHATAEEAHAAYLSAALPHHGEFLRVA</sequence>
<dbReference type="InterPro" id="IPR036955">
    <property type="entry name" value="AP2/ERF_dom_sf"/>
</dbReference>
<evidence type="ECO:0000313" key="3">
    <source>
        <dbReference type="EMBL" id="UTC29659.1"/>
    </source>
</evidence>
<dbReference type="EMBL" id="ON529858">
    <property type="protein sequence ID" value="UTC29659.1"/>
    <property type="molecule type" value="Genomic_DNA"/>
</dbReference>
<feature type="region of interest" description="Disordered" evidence="1">
    <location>
        <begin position="98"/>
        <end position="124"/>
    </location>
</feature>
<dbReference type="SUPFAM" id="SSF54060">
    <property type="entry name" value="His-Me finger endonucleases"/>
    <property type="match status" value="1"/>
</dbReference>
<evidence type="ECO:0000313" key="4">
    <source>
        <dbReference type="Proteomes" id="UP001057427"/>
    </source>
</evidence>
<evidence type="ECO:0000259" key="2">
    <source>
        <dbReference type="Pfam" id="PF13392"/>
    </source>
</evidence>
<dbReference type="Proteomes" id="UP001057427">
    <property type="component" value="Segment"/>
</dbReference>
<dbReference type="InterPro" id="IPR016177">
    <property type="entry name" value="DNA-bd_dom_sf"/>
</dbReference>
<keyword evidence="4" id="KW-1185">Reference proteome</keyword>
<dbReference type="SUPFAM" id="SSF54171">
    <property type="entry name" value="DNA-binding domain"/>
    <property type="match status" value="1"/>
</dbReference>
<protein>
    <submittedName>
        <fullName evidence="3">HNH nuclease</fullName>
    </submittedName>
</protein>
<proteinExistence type="predicted"/>
<dbReference type="InterPro" id="IPR003615">
    <property type="entry name" value="HNH_nuc"/>
</dbReference>